<gene>
    <name evidence="3" type="ORF">CC80DRAFT_405550</name>
</gene>
<feature type="domain" description="HTH CENPB-type" evidence="2">
    <location>
        <begin position="1"/>
        <end position="65"/>
    </location>
</feature>
<protein>
    <recommendedName>
        <fullName evidence="2">HTH CENPB-type domain-containing protein</fullName>
    </recommendedName>
</protein>
<dbReference type="InterPro" id="IPR006600">
    <property type="entry name" value="HTH_CenpB_DNA-bd_dom"/>
</dbReference>
<name>A0A6A5U2X7_9PLEO</name>
<evidence type="ECO:0000256" key="1">
    <source>
        <dbReference type="ARBA" id="ARBA00023125"/>
    </source>
</evidence>
<evidence type="ECO:0000313" key="4">
    <source>
        <dbReference type="Proteomes" id="UP000800035"/>
    </source>
</evidence>
<dbReference type="Proteomes" id="UP000800035">
    <property type="component" value="Unassembled WGS sequence"/>
</dbReference>
<evidence type="ECO:0000259" key="2">
    <source>
        <dbReference type="PROSITE" id="PS51253"/>
    </source>
</evidence>
<accession>A0A6A5U2X7</accession>
<keyword evidence="1" id="KW-0238">DNA-binding</keyword>
<keyword evidence="4" id="KW-1185">Reference proteome</keyword>
<proteinExistence type="predicted"/>
<dbReference type="AlphaFoldDB" id="A0A6A5U2X7"/>
<evidence type="ECO:0000313" key="3">
    <source>
        <dbReference type="EMBL" id="KAF1959483.1"/>
    </source>
</evidence>
<reference evidence="3" key="1">
    <citation type="journal article" date="2020" name="Stud. Mycol.">
        <title>101 Dothideomycetes genomes: a test case for predicting lifestyles and emergence of pathogens.</title>
        <authorList>
            <person name="Haridas S."/>
            <person name="Albert R."/>
            <person name="Binder M."/>
            <person name="Bloem J."/>
            <person name="Labutti K."/>
            <person name="Salamov A."/>
            <person name="Andreopoulos B."/>
            <person name="Baker S."/>
            <person name="Barry K."/>
            <person name="Bills G."/>
            <person name="Bluhm B."/>
            <person name="Cannon C."/>
            <person name="Castanera R."/>
            <person name="Culley D."/>
            <person name="Daum C."/>
            <person name="Ezra D."/>
            <person name="Gonzalez J."/>
            <person name="Henrissat B."/>
            <person name="Kuo A."/>
            <person name="Liang C."/>
            <person name="Lipzen A."/>
            <person name="Lutzoni F."/>
            <person name="Magnuson J."/>
            <person name="Mondo S."/>
            <person name="Nolan M."/>
            <person name="Ohm R."/>
            <person name="Pangilinan J."/>
            <person name="Park H.-J."/>
            <person name="Ramirez L."/>
            <person name="Alfaro M."/>
            <person name="Sun H."/>
            <person name="Tritt A."/>
            <person name="Yoshinaga Y."/>
            <person name="Zwiers L.-H."/>
            <person name="Turgeon B."/>
            <person name="Goodwin S."/>
            <person name="Spatafora J."/>
            <person name="Crous P."/>
            <person name="Grigoriev I."/>
        </authorList>
    </citation>
    <scope>NUCLEOTIDE SEQUENCE</scope>
    <source>
        <strain evidence="3">CBS 675.92</strain>
    </source>
</reference>
<feature type="non-terminal residue" evidence="3">
    <location>
        <position position="1"/>
    </location>
</feature>
<dbReference type="GO" id="GO:0003677">
    <property type="term" value="F:DNA binding"/>
    <property type="evidence" value="ECO:0007669"/>
    <property type="project" value="UniProtKB-KW"/>
</dbReference>
<dbReference type="EMBL" id="ML976984">
    <property type="protein sequence ID" value="KAF1959483.1"/>
    <property type="molecule type" value="Genomic_DNA"/>
</dbReference>
<dbReference type="OrthoDB" id="3693048at2759"/>
<organism evidence="3 4">
    <name type="scientific">Byssothecium circinans</name>
    <dbReference type="NCBI Taxonomy" id="147558"/>
    <lineage>
        <taxon>Eukaryota</taxon>
        <taxon>Fungi</taxon>
        <taxon>Dikarya</taxon>
        <taxon>Ascomycota</taxon>
        <taxon>Pezizomycotina</taxon>
        <taxon>Dothideomycetes</taxon>
        <taxon>Pleosporomycetidae</taxon>
        <taxon>Pleosporales</taxon>
        <taxon>Massarineae</taxon>
        <taxon>Massarinaceae</taxon>
        <taxon>Byssothecium</taxon>
    </lineage>
</organism>
<dbReference type="PROSITE" id="PS51253">
    <property type="entry name" value="HTH_CENPB"/>
    <property type="match status" value="1"/>
</dbReference>
<dbReference type="Pfam" id="PF03221">
    <property type="entry name" value="HTH_Tnp_Tc5"/>
    <property type="match status" value="1"/>
</dbReference>
<sequence length="66" mass="7756">RRKLTPQQELELVSYIEKLTAHHLPPTREMLQNFTLSITQTNGEQLVGKSWVTQFINHYNVEITPH</sequence>